<name>A0ACD3SU06_9BURK</name>
<dbReference type="EMBL" id="AKCV02000006">
    <property type="protein sequence ID" value="TMS59567.1"/>
    <property type="molecule type" value="Genomic_DNA"/>
</dbReference>
<reference evidence="1" key="1">
    <citation type="submission" date="2019-05" db="EMBL/GenBank/DDBJ databases">
        <title>Revised genome assembly of Burkholderiaceae (previously Ralstonia) sp. PBA.</title>
        <authorList>
            <person name="Gan H.M."/>
        </authorList>
    </citation>
    <scope>NUCLEOTIDE SEQUENCE</scope>
    <source>
        <strain evidence="1">PBA</strain>
    </source>
</reference>
<keyword evidence="2" id="KW-1185">Reference proteome</keyword>
<gene>
    <name evidence="1" type="ORF">MW7_001510</name>
</gene>
<proteinExistence type="predicted"/>
<protein>
    <submittedName>
        <fullName evidence="1">SDR family oxidoreductase</fullName>
    </submittedName>
</protein>
<evidence type="ECO:0000313" key="2">
    <source>
        <dbReference type="Proteomes" id="UP000004277"/>
    </source>
</evidence>
<comment type="caution">
    <text evidence="1">The sequence shown here is derived from an EMBL/GenBank/DDBJ whole genome shotgun (WGS) entry which is preliminary data.</text>
</comment>
<sequence length="247" mass="26412">MKLFVITGASRGLGEALVRALLQPGHHLVCVARRDNPALREAAQQAGVPLDWHCRDLADTDAAQQWTRDTLAAPPGGFGMATLILNAGVVEPIGDLAALEAATLVPHLQLNLVSPMLTTAAFIQATDGWNCTRRVLAISSGAARRPIEGWSAYCAGKAGLDMFVRSINAEYAARPAGKSVRAVALAPGVIDTGMQDIIRTQEFAQVERFRDLKSQGNLASPDTVAAAIKKYLERDDFGATELDDLRK</sequence>
<accession>A0ACD3SU06</accession>
<evidence type="ECO:0000313" key="1">
    <source>
        <dbReference type="EMBL" id="TMS59567.1"/>
    </source>
</evidence>
<dbReference type="Proteomes" id="UP000004277">
    <property type="component" value="Unassembled WGS sequence"/>
</dbReference>
<organism evidence="1 2">
    <name type="scientific">Imbroritus primus</name>
    <dbReference type="NCBI Taxonomy" id="3058603"/>
    <lineage>
        <taxon>Bacteria</taxon>
        <taxon>Pseudomonadati</taxon>
        <taxon>Pseudomonadota</taxon>
        <taxon>Betaproteobacteria</taxon>
        <taxon>Burkholderiales</taxon>
        <taxon>Burkholderiaceae</taxon>
        <taxon>Imbroritus</taxon>
    </lineage>
</organism>